<evidence type="ECO:0000313" key="3">
    <source>
        <dbReference type="Proteomes" id="UP000228930"/>
    </source>
</evidence>
<dbReference type="Pfam" id="PF10502">
    <property type="entry name" value="Peptidase_S26"/>
    <property type="match status" value="1"/>
</dbReference>
<gene>
    <name evidence="2" type="ORF">TSA1_05865</name>
</gene>
<evidence type="ECO:0000313" key="2">
    <source>
        <dbReference type="EMBL" id="PIT00338.1"/>
    </source>
</evidence>
<protein>
    <recommendedName>
        <fullName evidence="1">Peptidase S26 domain-containing protein</fullName>
    </recommendedName>
</protein>
<proteinExistence type="predicted"/>
<name>A0A2M6U6Z9_9BRAD</name>
<dbReference type="InterPro" id="IPR036286">
    <property type="entry name" value="LexA/Signal_pep-like_sf"/>
</dbReference>
<dbReference type="Proteomes" id="UP000228930">
    <property type="component" value="Unassembled WGS sequence"/>
</dbReference>
<reference evidence="2 3" key="1">
    <citation type="submission" date="2015-06" db="EMBL/GenBank/DDBJ databases">
        <title>Comparative genome analysis of nirS-carrying Bradyrhizobium sp. strains.</title>
        <authorList>
            <person name="Ishii S."/>
            <person name="Jang J."/>
            <person name="Nishizawa T."/>
            <person name="Senoo K."/>
        </authorList>
    </citation>
    <scope>NUCLEOTIDE SEQUENCE [LARGE SCALE GENOMIC DNA]</scope>
    <source>
        <strain evidence="2 3">TSA1</strain>
    </source>
</reference>
<dbReference type="SUPFAM" id="SSF51306">
    <property type="entry name" value="LexA/Signal peptidase"/>
    <property type="match status" value="1"/>
</dbReference>
<dbReference type="GO" id="GO:0004252">
    <property type="term" value="F:serine-type endopeptidase activity"/>
    <property type="evidence" value="ECO:0007669"/>
    <property type="project" value="InterPro"/>
</dbReference>
<organism evidence="2 3">
    <name type="scientific">Bradyrhizobium nitroreducens</name>
    <dbReference type="NCBI Taxonomy" id="709803"/>
    <lineage>
        <taxon>Bacteria</taxon>
        <taxon>Pseudomonadati</taxon>
        <taxon>Pseudomonadota</taxon>
        <taxon>Alphaproteobacteria</taxon>
        <taxon>Hyphomicrobiales</taxon>
        <taxon>Nitrobacteraceae</taxon>
        <taxon>Bradyrhizobium</taxon>
    </lineage>
</organism>
<sequence>MRARGGRPPMLIKRTRLWRQASTLSAMCAGIISLLMSSAPAVPVLIYNATGSAPLGFYYLEPRLPARGELAVFKPPPAIELLIVAYQILPTPVPLLKQVEAIGGDEICRAKEPTGTIAINGKVVAEVLEKDREGRPLPIWEGCLRLVEGEYFLLQPHPNSFDSRYFGPVLRCDILGVARPLWTWNPDM</sequence>
<evidence type="ECO:0000259" key="1">
    <source>
        <dbReference type="Pfam" id="PF10502"/>
    </source>
</evidence>
<dbReference type="InterPro" id="IPR019533">
    <property type="entry name" value="Peptidase_S26"/>
</dbReference>
<dbReference type="Gene3D" id="2.10.109.10">
    <property type="entry name" value="Umud Fragment, subunit A"/>
    <property type="match status" value="1"/>
</dbReference>
<dbReference type="EMBL" id="LFJC01000003">
    <property type="protein sequence ID" value="PIT00338.1"/>
    <property type="molecule type" value="Genomic_DNA"/>
</dbReference>
<feature type="domain" description="Peptidase S26" evidence="1">
    <location>
        <begin position="27"/>
        <end position="182"/>
    </location>
</feature>
<accession>A0A2M6U6Z9</accession>
<comment type="caution">
    <text evidence="2">The sequence shown here is derived from an EMBL/GenBank/DDBJ whole genome shotgun (WGS) entry which is preliminary data.</text>
</comment>
<dbReference type="AlphaFoldDB" id="A0A2M6U6Z9"/>
<dbReference type="GO" id="GO:0006465">
    <property type="term" value="P:signal peptide processing"/>
    <property type="evidence" value="ECO:0007669"/>
    <property type="project" value="InterPro"/>
</dbReference>
<keyword evidence="3" id="KW-1185">Reference proteome</keyword>